<feature type="region of interest" description="Disordered" evidence="1">
    <location>
        <begin position="118"/>
        <end position="141"/>
    </location>
</feature>
<evidence type="ECO:0000313" key="2">
    <source>
        <dbReference type="EMBL" id="KRH34636.1"/>
    </source>
</evidence>
<feature type="compositionally biased region" description="Basic and acidic residues" evidence="1">
    <location>
        <begin position="118"/>
        <end position="129"/>
    </location>
</feature>
<reference evidence="3" key="2">
    <citation type="submission" date="2018-02" db="UniProtKB">
        <authorList>
            <consortium name="EnsemblPlants"/>
        </authorList>
    </citation>
    <scope>IDENTIFICATION</scope>
    <source>
        <strain evidence="3">Williams 82</strain>
    </source>
</reference>
<proteinExistence type="predicted"/>
<dbReference type="OrthoDB" id="10473517at2759"/>
<keyword evidence="4" id="KW-1185">Reference proteome</keyword>
<organism evidence="2">
    <name type="scientific">Glycine max</name>
    <name type="common">Soybean</name>
    <name type="synonym">Glycine hispida</name>
    <dbReference type="NCBI Taxonomy" id="3847"/>
    <lineage>
        <taxon>Eukaryota</taxon>
        <taxon>Viridiplantae</taxon>
        <taxon>Streptophyta</taxon>
        <taxon>Embryophyta</taxon>
        <taxon>Tracheophyta</taxon>
        <taxon>Spermatophyta</taxon>
        <taxon>Magnoliopsida</taxon>
        <taxon>eudicotyledons</taxon>
        <taxon>Gunneridae</taxon>
        <taxon>Pentapetalae</taxon>
        <taxon>rosids</taxon>
        <taxon>fabids</taxon>
        <taxon>Fabales</taxon>
        <taxon>Fabaceae</taxon>
        <taxon>Papilionoideae</taxon>
        <taxon>50 kb inversion clade</taxon>
        <taxon>NPAAA clade</taxon>
        <taxon>indigoferoid/millettioid clade</taxon>
        <taxon>Phaseoleae</taxon>
        <taxon>Glycine</taxon>
        <taxon>Glycine subgen. Soja</taxon>
    </lineage>
</organism>
<dbReference type="PaxDb" id="3847-GLYMA10G33995.1"/>
<reference evidence="2 3" key="1">
    <citation type="journal article" date="2010" name="Nature">
        <title>Genome sequence of the palaeopolyploid soybean.</title>
        <authorList>
            <person name="Schmutz J."/>
            <person name="Cannon S.B."/>
            <person name="Schlueter J."/>
            <person name="Ma J."/>
            <person name="Mitros T."/>
            <person name="Nelson W."/>
            <person name="Hyten D.L."/>
            <person name="Song Q."/>
            <person name="Thelen J.J."/>
            <person name="Cheng J."/>
            <person name="Xu D."/>
            <person name="Hellsten U."/>
            <person name="May G.D."/>
            <person name="Yu Y."/>
            <person name="Sakurai T."/>
            <person name="Umezawa T."/>
            <person name="Bhattacharyya M.K."/>
            <person name="Sandhu D."/>
            <person name="Valliyodan B."/>
            <person name="Lindquist E."/>
            <person name="Peto M."/>
            <person name="Grant D."/>
            <person name="Shu S."/>
            <person name="Goodstein D."/>
            <person name="Barry K."/>
            <person name="Futrell-Griggs M."/>
            <person name="Abernathy B."/>
            <person name="Du J."/>
            <person name="Tian Z."/>
            <person name="Zhu L."/>
            <person name="Gill N."/>
            <person name="Joshi T."/>
            <person name="Libault M."/>
            <person name="Sethuraman A."/>
            <person name="Zhang X.-C."/>
            <person name="Shinozaki K."/>
            <person name="Nguyen H.T."/>
            <person name="Wing R.A."/>
            <person name="Cregan P."/>
            <person name="Specht J."/>
            <person name="Grimwood J."/>
            <person name="Rokhsar D."/>
            <person name="Stacey G."/>
            <person name="Shoemaker R.C."/>
            <person name="Jackson S.A."/>
        </authorList>
    </citation>
    <scope>NUCLEOTIDE SEQUENCE [LARGE SCALE GENOMIC DNA]</scope>
    <source>
        <strain evidence="3">cv. Williams 82</strain>
        <tissue evidence="2">Callus</tissue>
    </source>
</reference>
<dbReference type="Proteomes" id="UP000008827">
    <property type="component" value="Chromosome 10"/>
</dbReference>
<gene>
    <name evidence="2" type="ORF">GLYMA_10G196000</name>
</gene>
<accession>K7LKE5</accession>
<dbReference type="Gramene" id="KRH34636">
    <property type="protein sequence ID" value="KRH34636"/>
    <property type="gene ID" value="GLYMA_10G196000"/>
</dbReference>
<reference evidence="2" key="3">
    <citation type="submission" date="2018-07" db="EMBL/GenBank/DDBJ databases">
        <title>WGS assembly of Glycine max.</title>
        <authorList>
            <person name="Schmutz J."/>
            <person name="Cannon S."/>
            <person name="Schlueter J."/>
            <person name="Ma J."/>
            <person name="Mitros T."/>
            <person name="Nelson W."/>
            <person name="Hyten D."/>
            <person name="Song Q."/>
            <person name="Thelen J."/>
            <person name="Cheng J."/>
            <person name="Xu D."/>
            <person name="Hellsten U."/>
            <person name="May G."/>
            <person name="Yu Y."/>
            <person name="Sakurai T."/>
            <person name="Umezawa T."/>
            <person name="Bhattacharyya M."/>
            <person name="Sandhu D."/>
            <person name="Valliyodan B."/>
            <person name="Lindquist E."/>
            <person name="Peto M."/>
            <person name="Grant D."/>
            <person name="Shu S."/>
            <person name="Goodstein D."/>
            <person name="Barry K."/>
            <person name="Futrell-Griggs M."/>
            <person name="Abernathy B."/>
            <person name="Du J."/>
            <person name="Tian Z."/>
            <person name="Zhu L."/>
            <person name="Gill N."/>
            <person name="Joshi T."/>
            <person name="Libault M."/>
            <person name="Sethuraman A."/>
            <person name="Zhang X."/>
            <person name="Shinozaki K."/>
            <person name="Nguyen H."/>
            <person name="Wing R."/>
            <person name="Cregan P."/>
            <person name="Specht J."/>
            <person name="Grimwood J."/>
            <person name="Rokhsar D."/>
            <person name="Stacey G."/>
            <person name="Shoemaker R."/>
            <person name="Jackson S."/>
        </authorList>
    </citation>
    <scope>NUCLEOTIDE SEQUENCE</scope>
    <source>
        <tissue evidence="2">Callus</tissue>
    </source>
</reference>
<feature type="compositionally biased region" description="Polar residues" evidence="1">
    <location>
        <begin position="130"/>
        <end position="141"/>
    </location>
</feature>
<protein>
    <submittedName>
        <fullName evidence="2 3">Uncharacterized protein</fullName>
    </submittedName>
</protein>
<dbReference type="EMBL" id="CM000843">
    <property type="protein sequence ID" value="KRH34636.1"/>
    <property type="molecule type" value="Genomic_DNA"/>
</dbReference>
<dbReference type="AlphaFoldDB" id="K7LKE5"/>
<evidence type="ECO:0000256" key="1">
    <source>
        <dbReference type="SAM" id="MobiDB-lite"/>
    </source>
</evidence>
<dbReference type="EnsemblPlants" id="KRH34636">
    <property type="protein sequence ID" value="KRH34636"/>
    <property type="gene ID" value="GLYMA_10G196000"/>
</dbReference>
<evidence type="ECO:0000313" key="4">
    <source>
        <dbReference type="Proteomes" id="UP000008827"/>
    </source>
</evidence>
<sequence>MSDDLPLDLEKVKFLLPPYLLNELFGESLTSEDSQNQPTNDILINGEEEVIVRVASFDNQQSNQLVPIYQGVEENVQTLPMHQRYTWAQIVKGEHKNNDFLVGTRASFSPLIPTLRCQKSEGGKSKQDQKASSSGNGAMRK</sequence>
<dbReference type="HOGENOM" id="CLU_1828786_0_0_1"/>
<evidence type="ECO:0000313" key="3">
    <source>
        <dbReference type="EnsemblPlants" id="KRH34636"/>
    </source>
</evidence>
<name>K7LKE5_SOYBN</name>